<keyword evidence="5 6" id="KW-0472">Membrane</keyword>
<evidence type="ECO:0000256" key="6">
    <source>
        <dbReference type="PIRNR" id="PIRNR018968"/>
    </source>
</evidence>
<feature type="transmembrane region" description="Helical" evidence="6">
    <location>
        <begin position="21"/>
        <end position="43"/>
    </location>
</feature>
<evidence type="ECO:0000256" key="2">
    <source>
        <dbReference type="ARBA" id="ARBA00022475"/>
    </source>
</evidence>
<protein>
    <recommendedName>
        <fullName evidence="7">ABC3 transporter permease C-terminal domain-containing protein</fullName>
    </recommendedName>
</protein>
<feature type="transmembrane region" description="Helical" evidence="6">
    <location>
        <begin position="584"/>
        <end position="604"/>
    </location>
</feature>
<dbReference type="GO" id="GO:0005886">
    <property type="term" value="C:plasma membrane"/>
    <property type="evidence" value="ECO:0007669"/>
    <property type="project" value="UniProtKB-SubCell"/>
</dbReference>
<evidence type="ECO:0000313" key="8">
    <source>
        <dbReference type="EMBL" id="AIQ59830.1"/>
    </source>
</evidence>
<keyword evidence="3 6" id="KW-0812">Transmembrane</keyword>
<feature type="transmembrane region" description="Helical" evidence="6">
    <location>
        <begin position="610"/>
        <end position="636"/>
    </location>
</feature>
<comment type="similarity">
    <text evidence="6">Belongs to the ABC-4 integral membrane protein family.</text>
</comment>
<feature type="transmembrane region" description="Helical" evidence="6">
    <location>
        <begin position="195"/>
        <end position="219"/>
    </location>
</feature>
<evidence type="ECO:0000256" key="1">
    <source>
        <dbReference type="ARBA" id="ARBA00004651"/>
    </source>
</evidence>
<feature type="transmembrane region" description="Helical" evidence="6">
    <location>
        <begin position="281"/>
        <end position="302"/>
    </location>
</feature>
<feature type="transmembrane region" description="Helical" evidence="6">
    <location>
        <begin position="153"/>
        <end position="174"/>
    </location>
</feature>
<dbReference type="KEGG" id="pbd:PBOR_24915"/>
<feature type="domain" description="ABC3 transporter permease C-terminal" evidence="7">
    <location>
        <begin position="63"/>
        <end position="175"/>
    </location>
</feature>
<dbReference type="PIRSF" id="PIRSF018968">
    <property type="entry name" value="ABC_permease_BceB"/>
    <property type="match status" value="1"/>
</dbReference>
<dbReference type="Proteomes" id="UP000029518">
    <property type="component" value="Chromosome"/>
</dbReference>
<feature type="transmembrane region" description="Helical" evidence="6">
    <location>
        <begin position="63"/>
        <end position="82"/>
    </location>
</feature>
<evidence type="ECO:0000259" key="7">
    <source>
        <dbReference type="Pfam" id="PF02687"/>
    </source>
</evidence>
<keyword evidence="9" id="KW-1185">Reference proteome</keyword>
<dbReference type="InterPro" id="IPR003838">
    <property type="entry name" value="ABC3_permease_C"/>
</dbReference>
<keyword evidence="2 6" id="KW-1003">Cell membrane</keyword>
<name>A0A089LIA5_PAEBO</name>
<dbReference type="RefSeq" id="WP_042216047.1">
    <property type="nucleotide sequence ID" value="NZ_CP009285.1"/>
</dbReference>
<dbReference type="AlphaFoldDB" id="A0A089LIA5"/>
<dbReference type="GO" id="GO:0055085">
    <property type="term" value="P:transmembrane transport"/>
    <property type="evidence" value="ECO:0007669"/>
    <property type="project" value="UniProtKB-UniRule"/>
</dbReference>
<dbReference type="PANTHER" id="PTHR46795:SF1">
    <property type="entry name" value="ABC TRANSPORTER PERMEASE PROTEIN"/>
    <property type="match status" value="1"/>
</dbReference>
<dbReference type="InterPro" id="IPR027022">
    <property type="entry name" value="ABC_permease_BceB-typ"/>
</dbReference>
<feature type="transmembrane region" description="Helical" evidence="6">
    <location>
        <begin position="525"/>
        <end position="550"/>
    </location>
</feature>
<dbReference type="InterPro" id="IPR052536">
    <property type="entry name" value="ABC-4_Integral_Memb_Prot"/>
</dbReference>
<gene>
    <name evidence="8" type="ORF">PBOR_24915</name>
</gene>
<proteinExistence type="inferred from homology"/>
<dbReference type="OrthoDB" id="1937696at2"/>
<feature type="transmembrane region" description="Helical" evidence="6">
    <location>
        <begin position="103"/>
        <end position="133"/>
    </location>
</feature>
<dbReference type="HOGENOM" id="CLU_022800_3_0_9"/>
<feature type="transmembrane region" description="Helical" evidence="6">
    <location>
        <begin position="225"/>
        <end position="249"/>
    </location>
</feature>
<evidence type="ECO:0000256" key="3">
    <source>
        <dbReference type="ARBA" id="ARBA00022692"/>
    </source>
</evidence>
<comment type="subcellular location">
    <subcellularLocation>
        <location evidence="1 6">Cell membrane</location>
        <topology evidence="1 6">Multi-pass membrane protein</topology>
    </subcellularLocation>
</comment>
<dbReference type="EMBL" id="CP009285">
    <property type="protein sequence ID" value="AIQ59830.1"/>
    <property type="molecule type" value="Genomic_DNA"/>
</dbReference>
<keyword evidence="4 6" id="KW-1133">Transmembrane helix</keyword>
<dbReference type="Pfam" id="PF02687">
    <property type="entry name" value="FtsX"/>
    <property type="match status" value="1"/>
</dbReference>
<organism evidence="8 9">
    <name type="scientific">Paenibacillus borealis</name>
    <dbReference type="NCBI Taxonomy" id="160799"/>
    <lineage>
        <taxon>Bacteria</taxon>
        <taxon>Bacillati</taxon>
        <taxon>Bacillota</taxon>
        <taxon>Bacilli</taxon>
        <taxon>Bacillales</taxon>
        <taxon>Paenibacillaceae</taxon>
        <taxon>Paenibacillus</taxon>
    </lineage>
</organism>
<sequence>MTFRQFAYRNVTRSKRKYAAYFVSSAFSVMIFFLCALFIFHPVISGDLILDTAAKTMMMAEGIIYVFCSLFVLVSVGSFLQSRKLEFGILLMHGMTKQQLNKMVFLENMLIGGSAIFTGTLLGMLLGKLFLMIGSAFLGIPPLEFYFSWQAPVLTIISFALLFVLISLCTFVFIGNESPRGMFQGGRRGDAERRVHRWQALLSALLLLGGYVLAVLTTATSVEVMMFPVVAITVVGTYLFYTQLSLYVVEQLRRFRRFYWQRMRIITFSGLSYRWKDNGRMFFMVTIVSAVSFTSVGVFASIHTLSRELKLDYPAAVGYVAKGGAGSSTARQDLDGIESELKQLGLAYDTLSIPVKYADVASQSGPDHTERLPLMAYSDYRLALQYAGFDSSEPPLEGNDGLVMIGSQRDRSLISERVRATYTLEQGTDIREIGYTQHVPVAEYLLPELDGRGGGDFSGLVVSDSLYNSIVPVQQDMYYGFYMEDFPQTLGIASSLADGGKVAYEHKANYAVVVSGTLFEIQRTLYSTMLFASLLVGTVFFIAAGSFLYFRLYMDLEHDRFQYSALSKMGFTDQEQDRSVTQQLALMFFVPVLLAILHSVFAFIALQRLFYLSIAAETGAVLAGYLAAQGIYFFFIRSRYLRNLKKNLL</sequence>
<evidence type="ECO:0000313" key="9">
    <source>
        <dbReference type="Proteomes" id="UP000029518"/>
    </source>
</evidence>
<evidence type="ECO:0000256" key="5">
    <source>
        <dbReference type="ARBA" id="ARBA00023136"/>
    </source>
</evidence>
<reference evidence="8" key="1">
    <citation type="submission" date="2014-08" db="EMBL/GenBank/DDBJ databases">
        <title>Comparative genomics of the Paenibacillus odorifer group.</title>
        <authorList>
            <person name="den Bakker H.C."/>
            <person name="Tsai Y.-C.Y.-C."/>
            <person name="Martin N."/>
            <person name="Korlach J."/>
            <person name="Wiedmann M."/>
        </authorList>
    </citation>
    <scope>NUCLEOTIDE SEQUENCE [LARGE SCALE GENOMIC DNA]</scope>
    <source>
        <strain evidence="8">DSM 13188</strain>
    </source>
</reference>
<dbReference type="PANTHER" id="PTHR46795">
    <property type="entry name" value="ABC TRANSPORTER PERMEASE-RELATED-RELATED"/>
    <property type="match status" value="1"/>
</dbReference>
<accession>A0A089LIA5</accession>
<keyword evidence="6" id="KW-0813">Transport</keyword>
<evidence type="ECO:0000256" key="4">
    <source>
        <dbReference type="ARBA" id="ARBA00022989"/>
    </source>
</evidence>